<dbReference type="InterPro" id="IPR036271">
    <property type="entry name" value="Tet_transcr_reg_TetR-rel_C_sf"/>
</dbReference>
<dbReference type="STRING" id="502025.Hoch_1840"/>
<keyword evidence="7" id="KW-1185">Reference proteome</keyword>
<dbReference type="KEGG" id="hoh:Hoch_1840"/>
<dbReference type="InterPro" id="IPR009057">
    <property type="entry name" value="Homeodomain-like_sf"/>
</dbReference>
<dbReference type="EMBL" id="CP001804">
    <property type="protein sequence ID" value="ACY14388.1"/>
    <property type="molecule type" value="Genomic_DNA"/>
</dbReference>
<keyword evidence="1" id="KW-0805">Transcription regulation</keyword>
<dbReference type="SUPFAM" id="SSF48498">
    <property type="entry name" value="Tetracyclin repressor-like, C-terminal domain"/>
    <property type="match status" value="1"/>
</dbReference>
<evidence type="ECO:0000256" key="1">
    <source>
        <dbReference type="ARBA" id="ARBA00023015"/>
    </source>
</evidence>
<dbReference type="HOGENOM" id="CLU_069356_13_1_7"/>
<dbReference type="InterPro" id="IPR050109">
    <property type="entry name" value="HTH-type_TetR-like_transc_reg"/>
</dbReference>
<evidence type="ECO:0000313" key="7">
    <source>
        <dbReference type="Proteomes" id="UP000001880"/>
    </source>
</evidence>
<dbReference type="PROSITE" id="PS50977">
    <property type="entry name" value="HTH_TETR_2"/>
    <property type="match status" value="1"/>
</dbReference>
<dbReference type="AlphaFoldDB" id="D0LY33"/>
<evidence type="ECO:0000256" key="3">
    <source>
        <dbReference type="ARBA" id="ARBA00023163"/>
    </source>
</evidence>
<reference evidence="6 7" key="1">
    <citation type="journal article" date="2010" name="Stand. Genomic Sci.">
        <title>Complete genome sequence of Haliangium ochraceum type strain (SMP-2).</title>
        <authorList>
            <consortium name="US DOE Joint Genome Institute (JGI-PGF)"/>
            <person name="Ivanova N."/>
            <person name="Daum C."/>
            <person name="Lang E."/>
            <person name="Abt B."/>
            <person name="Kopitz M."/>
            <person name="Saunders E."/>
            <person name="Lapidus A."/>
            <person name="Lucas S."/>
            <person name="Glavina Del Rio T."/>
            <person name="Nolan M."/>
            <person name="Tice H."/>
            <person name="Copeland A."/>
            <person name="Cheng J.F."/>
            <person name="Chen F."/>
            <person name="Bruce D."/>
            <person name="Goodwin L."/>
            <person name="Pitluck S."/>
            <person name="Mavromatis K."/>
            <person name="Pati A."/>
            <person name="Mikhailova N."/>
            <person name="Chen A."/>
            <person name="Palaniappan K."/>
            <person name="Land M."/>
            <person name="Hauser L."/>
            <person name="Chang Y.J."/>
            <person name="Jeffries C.D."/>
            <person name="Detter J.C."/>
            <person name="Brettin T."/>
            <person name="Rohde M."/>
            <person name="Goker M."/>
            <person name="Bristow J."/>
            <person name="Markowitz V."/>
            <person name="Eisen J.A."/>
            <person name="Hugenholtz P."/>
            <person name="Kyrpides N.C."/>
            <person name="Klenk H.P."/>
        </authorList>
    </citation>
    <scope>NUCLEOTIDE SEQUENCE [LARGE SCALE GENOMIC DNA]</scope>
    <source>
        <strain evidence="7">DSM 14365 / CIP 107738 / JCM 11303 / AJ 13395 / SMP-2</strain>
    </source>
</reference>
<dbReference type="Gene3D" id="1.10.357.10">
    <property type="entry name" value="Tetracycline Repressor, domain 2"/>
    <property type="match status" value="1"/>
</dbReference>
<feature type="DNA-binding region" description="H-T-H motif" evidence="4">
    <location>
        <begin position="39"/>
        <end position="58"/>
    </location>
</feature>
<dbReference type="PANTHER" id="PTHR30055:SF238">
    <property type="entry name" value="MYCOFACTOCIN BIOSYNTHESIS TRANSCRIPTIONAL REGULATOR MFTR-RELATED"/>
    <property type="match status" value="1"/>
</dbReference>
<dbReference type="RefSeq" id="WP_012826996.1">
    <property type="nucleotide sequence ID" value="NC_013440.1"/>
</dbReference>
<gene>
    <name evidence="6" type="ordered locus">Hoch_1840</name>
</gene>
<dbReference type="PANTHER" id="PTHR30055">
    <property type="entry name" value="HTH-TYPE TRANSCRIPTIONAL REGULATOR RUTR"/>
    <property type="match status" value="1"/>
</dbReference>
<dbReference type="GO" id="GO:0003700">
    <property type="term" value="F:DNA-binding transcription factor activity"/>
    <property type="evidence" value="ECO:0007669"/>
    <property type="project" value="TreeGrafter"/>
</dbReference>
<protein>
    <submittedName>
        <fullName evidence="6">Transcriptional regulator, TetR family</fullName>
    </submittedName>
</protein>
<dbReference type="SUPFAM" id="SSF46689">
    <property type="entry name" value="Homeodomain-like"/>
    <property type="match status" value="1"/>
</dbReference>
<dbReference type="Proteomes" id="UP000001880">
    <property type="component" value="Chromosome"/>
</dbReference>
<dbReference type="PROSITE" id="PS01081">
    <property type="entry name" value="HTH_TETR_1"/>
    <property type="match status" value="1"/>
</dbReference>
<dbReference type="InterPro" id="IPR023772">
    <property type="entry name" value="DNA-bd_HTH_TetR-type_CS"/>
</dbReference>
<dbReference type="PRINTS" id="PR00455">
    <property type="entry name" value="HTHTETR"/>
</dbReference>
<evidence type="ECO:0000259" key="5">
    <source>
        <dbReference type="PROSITE" id="PS50977"/>
    </source>
</evidence>
<dbReference type="Gene3D" id="1.10.10.60">
    <property type="entry name" value="Homeodomain-like"/>
    <property type="match status" value="1"/>
</dbReference>
<proteinExistence type="predicted"/>
<evidence type="ECO:0000256" key="4">
    <source>
        <dbReference type="PROSITE-ProRule" id="PRU00335"/>
    </source>
</evidence>
<dbReference type="eggNOG" id="COG1309">
    <property type="taxonomic scope" value="Bacteria"/>
</dbReference>
<name>D0LY33_HALO1</name>
<sequence length="213" mass="23643">MVPIGTKLQGFDGTDDDRRTRLIEAFAAAISEDGYAATTIADIVRRARVSKRTFYEHFSDKQACLLATYAQVTSHTRACMRAAFDSHREADWRERLEAVLDAYVTALESSPALTRACLTEMAAAGPRALELRREVHGEFAALLREVVERTRARHPEVREISPPMATALVGGIDELLLAQLERGPQHRLANLRETAAELLRAVLLRPPTPARDA</sequence>
<keyword evidence="2 4" id="KW-0238">DNA-binding</keyword>
<accession>D0LY33</accession>
<dbReference type="GO" id="GO:0000976">
    <property type="term" value="F:transcription cis-regulatory region binding"/>
    <property type="evidence" value="ECO:0007669"/>
    <property type="project" value="TreeGrafter"/>
</dbReference>
<evidence type="ECO:0000313" key="6">
    <source>
        <dbReference type="EMBL" id="ACY14388.1"/>
    </source>
</evidence>
<keyword evidence="3" id="KW-0804">Transcription</keyword>
<dbReference type="InterPro" id="IPR001647">
    <property type="entry name" value="HTH_TetR"/>
</dbReference>
<evidence type="ECO:0000256" key="2">
    <source>
        <dbReference type="ARBA" id="ARBA00023125"/>
    </source>
</evidence>
<feature type="domain" description="HTH tetR-type" evidence="5">
    <location>
        <begin position="16"/>
        <end position="76"/>
    </location>
</feature>
<dbReference type="Pfam" id="PF00440">
    <property type="entry name" value="TetR_N"/>
    <property type="match status" value="1"/>
</dbReference>
<organism evidence="6 7">
    <name type="scientific">Haliangium ochraceum (strain DSM 14365 / JCM 11303 / SMP-2)</name>
    <dbReference type="NCBI Taxonomy" id="502025"/>
    <lineage>
        <taxon>Bacteria</taxon>
        <taxon>Pseudomonadati</taxon>
        <taxon>Myxococcota</taxon>
        <taxon>Polyangia</taxon>
        <taxon>Haliangiales</taxon>
        <taxon>Kofleriaceae</taxon>
        <taxon>Haliangium</taxon>
    </lineage>
</organism>